<dbReference type="Pfam" id="PF01979">
    <property type="entry name" value="Amidohydro_1"/>
    <property type="match status" value="1"/>
</dbReference>
<dbReference type="SUPFAM" id="SSF51556">
    <property type="entry name" value="Metallo-dependent hydrolases"/>
    <property type="match status" value="1"/>
</dbReference>
<dbReference type="GO" id="GO:0008448">
    <property type="term" value="F:N-acetylglucosamine-6-phosphate deacetylase activity"/>
    <property type="evidence" value="ECO:0007669"/>
    <property type="project" value="InterPro"/>
</dbReference>
<keyword evidence="10" id="KW-1185">Reference proteome</keyword>
<dbReference type="GO" id="GO:0006046">
    <property type="term" value="P:N-acetylglucosamine catabolic process"/>
    <property type="evidence" value="ECO:0007669"/>
    <property type="project" value="TreeGrafter"/>
</dbReference>
<gene>
    <name evidence="9" type="ORF">SAMN02745114_00449</name>
</gene>
<dbReference type="InterPro" id="IPR011059">
    <property type="entry name" value="Metal-dep_hydrolase_composite"/>
</dbReference>
<dbReference type="EMBL" id="FUWW01000003">
    <property type="protein sequence ID" value="SJZ40618.1"/>
    <property type="molecule type" value="Genomic_DNA"/>
</dbReference>
<dbReference type="NCBIfam" id="TIGR00221">
    <property type="entry name" value="nagA"/>
    <property type="match status" value="1"/>
</dbReference>
<comment type="similarity">
    <text evidence="1 5">Belongs to the metallo-dependent hydrolases superfamily. NagA family.</text>
</comment>
<dbReference type="PANTHER" id="PTHR11113">
    <property type="entry name" value="N-ACETYLGLUCOSAMINE-6-PHOSPHATE DEACETYLASE"/>
    <property type="match status" value="1"/>
</dbReference>
<name>A0A1T4KDT0_9FIRM</name>
<protein>
    <submittedName>
        <fullName evidence="9">N-acetylglucosamine-6-phosphate deacetylase</fullName>
    </submittedName>
</protein>
<evidence type="ECO:0000259" key="8">
    <source>
        <dbReference type="Pfam" id="PF01979"/>
    </source>
</evidence>
<feature type="binding site" evidence="7">
    <location>
        <position position="208"/>
    </location>
    <ligand>
        <name>Zn(2+)</name>
        <dbReference type="ChEBI" id="CHEBI:29105"/>
    </ligand>
</feature>
<evidence type="ECO:0000256" key="6">
    <source>
        <dbReference type="PIRSR" id="PIRSR038994-1"/>
    </source>
</evidence>
<comment type="cofactor">
    <cofactor evidence="7">
        <name>a divalent metal cation</name>
        <dbReference type="ChEBI" id="CHEBI:60240"/>
    </cofactor>
    <text evidence="7">Binds 1 divalent metal cation per subunit.</text>
</comment>
<dbReference type="SUPFAM" id="SSF51338">
    <property type="entry name" value="Composite domain of metallo-dependent hydrolases"/>
    <property type="match status" value="1"/>
</dbReference>
<dbReference type="Gene3D" id="2.30.40.10">
    <property type="entry name" value="Urease, subunit C, domain 1"/>
    <property type="match status" value="1"/>
</dbReference>
<keyword evidence="3 5" id="KW-0378">Hydrolase</keyword>
<evidence type="ECO:0000256" key="2">
    <source>
        <dbReference type="ARBA" id="ARBA00022723"/>
    </source>
</evidence>
<feature type="binding site" evidence="7">
    <location>
        <position position="123"/>
    </location>
    <ligand>
        <name>Zn(2+)</name>
        <dbReference type="ChEBI" id="CHEBI:29105"/>
    </ligand>
</feature>
<dbReference type="InterPro" id="IPR003764">
    <property type="entry name" value="GlcNAc_6-P_deAcase"/>
</dbReference>
<dbReference type="Gene3D" id="3.20.20.140">
    <property type="entry name" value="Metal-dependent hydrolases"/>
    <property type="match status" value="1"/>
</dbReference>
<proteinExistence type="inferred from homology"/>
<dbReference type="InterPro" id="IPR032466">
    <property type="entry name" value="Metal_Hydrolase"/>
</dbReference>
<feature type="domain" description="Amidohydrolase-related" evidence="8">
    <location>
        <begin position="47"/>
        <end position="370"/>
    </location>
</feature>
<dbReference type="RefSeq" id="WP_078767946.1">
    <property type="nucleotide sequence ID" value="NZ_FUWW01000003.1"/>
</dbReference>
<dbReference type="Proteomes" id="UP000190657">
    <property type="component" value="Unassembled WGS sequence"/>
</dbReference>
<keyword evidence="2 7" id="KW-0479">Metal-binding</keyword>
<dbReference type="InterPro" id="IPR006680">
    <property type="entry name" value="Amidohydro-rel"/>
</dbReference>
<feature type="active site" description="Proton donor/acceptor" evidence="6">
    <location>
        <position position="265"/>
    </location>
</feature>
<sequence length="372" mass="40025">MILKNCTFINEEFEKEFGDIKIENGKIAEIGIFDAENDEVRDMTDCIILPGFIDIHIHGGAGADFSDGTTDSIDAISTYLAKHGVTSFCGTTMTLSHEKLKEIVKSASGYTAPKSKLAGINLEGPYIAEAKAGAQNREFIRPASIKEVDELLSINDKIKLITIAPEASDTQDFITKEKGNLTISVGHSSANAQQTREAIASGVAHATHLYNAMTPMTHREAGIVGTVLDSDITAELICDGEHICPAVLRNTFKILGEDRACVISDSMRGAGLGIGEYELGGQMTYVKDGYKVAKLEDGTIAASITNVFDEFKNLLEFGIDFKTALKSCTINPAKVIKEDKNIGSIAVGKCADLIVTDKNFSIKEVYINGTLA</sequence>
<evidence type="ECO:0000256" key="3">
    <source>
        <dbReference type="ARBA" id="ARBA00022801"/>
    </source>
</evidence>
<organism evidence="9 10">
    <name type="scientific">Eubacterium coprostanoligenes</name>
    <dbReference type="NCBI Taxonomy" id="290054"/>
    <lineage>
        <taxon>Bacteria</taxon>
        <taxon>Bacillati</taxon>
        <taxon>Bacillota</taxon>
        <taxon>Clostridia</taxon>
        <taxon>Eubacteriales</taxon>
        <taxon>Eubacteriaceae</taxon>
        <taxon>Eubacterium</taxon>
    </lineage>
</organism>
<evidence type="ECO:0000256" key="1">
    <source>
        <dbReference type="ARBA" id="ARBA00010716"/>
    </source>
</evidence>
<dbReference type="AlphaFoldDB" id="A0A1T4KDT0"/>
<dbReference type="CDD" id="cd00854">
    <property type="entry name" value="NagA"/>
    <property type="match status" value="1"/>
</dbReference>
<dbReference type="PANTHER" id="PTHR11113:SF14">
    <property type="entry name" value="N-ACETYLGLUCOSAMINE-6-PHOSPHATE DEACETYLASE"/>
    <property type="match status" value="1"/>
</dbReference>
<dbReference type="PIRSF" id="PIRSF038994">
    <property type="entry name" value="NagA"/>
    <property type="match status" value="1"/>
</dbReference>
<reference evidence="9 10" key="1">
    <citation type="submission" date="2017-02" db="EMBL/GenBank/DDBJ databases">
        <authorList>
            <person name="Peterson S.W."/>
        </authorList>
    </citation>
    <scope>NUCLEOTIDE SEQUENCE [LARGE SCALE GENOMIC DNA]</scope>
    <source>
        <strain evidence="9 10">ATCC 51222</strain>
    </source>
</reference>
<dbReference type="STRING" id="290054.SAMN02745114_00449"/>
<feature type="binding site" evidence="7">
    <location>
        <position position="187"/>
    </location>
    <ligand>
        <name>Zn(2+)</name>
        <dbReference type="ChEBI" id="CHEBI:29105"/>
    </ligand>
</feature>
<accession>A0A1T4KDT0</accession>
<evidence type="ECO:0000256" key="5">
    <source>
        <dbReference type="PIRNR" id="PIRNR038994"/>
    </source>
</evidence>
<dbReference type="OrthoDB" id="9776488at2"/>
<dbReference type="GO" id="GO:0046872">
    <property type="term" value="F:metal ion binding"/>
    <property type="evidence" value="ECO:0007669"/>
    <property type="project" value="UniProtKB-KW"/>
</dbReference>
<evidence type="ECO:0000313" key="9">
    <source>
        <dbReference type="EMBL" id="SJZ40618.1"/>
    </source>
</evidence>
<evidence type="ECO:0000313" key="10">
    <source>
        <dbReference type="Proteomes" id="UP000190657"/>
    </source>
</evidence>
<evidence type="ECO:0000256" key="4">
    <source>
        <dbReference type="ARBA" id="ARBA00023277"/>
    </source>
</evidence>
<evidence type="ECO:0000256" key="7">
    <source>
        <dbReference type="PIRSR" id="PIRSR038994-3"/>
    </source>
</evidence>
<keyword evidence="4 5" id="KW-0119">Carbohydrate metabolism</keyword>